<organism evidence="2 3">
    <name type="scientific">Dyadobacter koreensis</name>
    <dbReference type="NCBI Taxonomy" id="408657"/>
    <lineage>
        <taxon>Bacteria</taxon>
        <taxon>Pseudomonadati</taxon>
        <taxon>Bacteroidota</taxon>
        <taxon>Cytophagia</taxon>
        <taxon>Cytophagales</taxon>
        <taxon>Spirosomataceae</taxon>
        <taxon>Dyadobacter</taxon>
    </lineage>
</organism>
<keyword evidence="1" id="KW-0812">Transmembrane</keyword>
<sequence>MLSTAGSSADLKKIVHLLCFFLTGFFLPTEPVAAQKNLPEGRFLSDSIEIGKPFFYALSYLHAPKTEVFFPDTTFSFLPFEVISKKNFTTRTDKRGSLDSTVYQLVSFNVSLGQSLKVPVFIFNGKDCTAIHTISDTIFLRKDNFQGIADTTSLKPEVGLLPLSHEFNFSIFLGVLALTIGAAGSIYWLFGSDIYKQWQLIKLQRRHLEYNRSFNRLLRNAKEREDIKDAEKAIIVWKNYLERLEKKPFATYTTREIMDNMPDDGLATALKNMDGIIYGQVKSKDMDKSLEVLKAGALRLYRNKRRQILEGDLAPEI</sequence>
<dbReference type="RefSeq" id="WP_229209637.1">
    <property type="nucleotide sequence ID" value="NZ_FNXY01000005.1"/>
</dbReference>
<proteinExistence type="predicted"/>
<dbReference type="EMBL" id="FNXY01000005">
    <property type="protein sequence ID" value="SEJ09798.1"/>
    <property type="molecule type" value="Genomic_DNA"/>
</dbReference>
<gene>
    <name evidence="2" type="ORF">SAMN04487995_3201</name>
</gene>
<name>A0A1H6VYP4_9BACT</name>
<evidence type="ECO:0000256" key="1">
    <source>
        <dbReference type="SAM" id="Phobius"/>
    </source>
</evidence>
<accession>A0A1H6VYP4</accession>
<reference evidence="2 3" key="1">
    <citation type="submission" date="2016-10" db="EMBL/GenBank/DDBJ databases">
        <authorList>
            <person name="de Groot N.N."/>
        </authorList>
    </citation>
    <scope>NUCLEOTIDE SEQUENCE [LARGE SCALE GENOMIC DNA]</scope>
    <source>
        <strain evidence="2 3">DSM 19938</strain>
    </source>
</reference>
<protein>
    <submittedName>
        <fullName evidence="2">Uncharacterized protein</fullName>
    </submittedName>
</protein>
<dbReference type="STRING" id="408657.SAMN04487995_3201"/>
<evidence type="ECO:0000313" key="3">
    <source>
        <dbReference type="Proteomes" id="UP000199532"/>
    </source>
</evidence>
<keyword evidence="3" id="KW-1185">Reference proteome</keyword>
<dbReference type="Proteomes" id="UP000199532">
    <property type="component" value="Unassembled WGS sequence"/>
</dbReference>
<feature type="transmembrane region" description="Helical" evidence="1">
    <location>
        <begin position="169"/>
        <end position="190"/>
    </location>
</feature>
<keyword evidence="1" id="KW-1133">Transmembrane helix</keyword>
<evidence type="ECO:0000313" key="2">
    <source>
        <dbReference type="EMBL" id="SEJ09798.1"/>
    </source>
</evidence>
<keyword evidence="1" id="KW-0472">Membrane</keyword>
<dbReference type="AlphaFoldDB" id="A0A1H6VYP4"/>